<evidence type="ECO:0000313" key="3">
    <source>
        <dbReference type="EMBL" id="MFB9520864.1"/>
    </source>
</evidence>
<comment type="caution">
    <text evidence="3">The sequence shown here is derived from an EMBL/GenBank/DDBJ whole genome shotgun (WGS) entry which is preliminary data.</text>
</comment>
<dbReference type="EMBL" id="JBHMCR010000006">
    <property type="protein sequence ID" value="MFB9520864.1"/>
    <property type="molecule type" value="Genomic_DNA"/>
</dbReference>
<gene>
    <name evidence="3" type="ORF">ACFFTU_12960</name>
</gene>
<dbReference type="PROSITE" id="PS51257">
    <property type="entry name" value="PROKAR_LIPOPROTEIN"/>
    <property type="match status" value="1"/>
</dbReference>
<dbReference type="InterPro" id="IPR058407">
    <property type="entry name" value="DUF8094"/>
</dbReference>
<name>A0ABV5PCC9_STRCM</name>
<keyword evidence="1" id="KW-0732">Signal</keyword>
<evidence type="ECO:0000259" key="2">
    <source>
        <dbReference type="Pfam" id="PF26366"/>
    </source>
</evidence>
<proteinExistence type="predicted"/>
<dbReference type="Proteomes" id="UP001589718">
    <property type="component" value="Unassembled WGS sequence"/>
</dbReference>
<evidence type="ECO:0000313" key="4">
    <source>
        <dbReference type="Proteomes" id="UP001589718"/>
    </source>
</evidence>
<feature type="domain" description="DUF8094" evidence="2">
    <location>
        <begin position="37"/>
        <end position="333"/>
    </location>
</feature>
<protein>
    <recommendedName>
        <fullName evidence="2">DUF8094 domain-containing protein</fullName>
    </recommendedName>
</protein>
<evidence type="ECO:0000256" key="1">
    <source>
        <dbReference type="SAM" id="SignalP"/>
    </source>
</evidence>
<accession>A0ABV5PCC9</accession>
<feature type="chain" id="PRO_5046004862" description="DUF8094 domain-containing protein" evidence="1">
    <location>
        <begin position="28"/>
        <end position="334"/>
    </location>
</feature>
<organism evidence="3 4">
    <name type="scientific">Streptomyces cremeus</name>
    <dbReference type="NCBI Taxonomy" id="66881"/>
    <lineage>
        <taxon>Bacteria</taxon>
        <taxon>Bacillati</taxon>
        <taxon>Actinomycetota</taxon>
        <taxon>Actinomycetes</taxon>
        <taxon>Kitasatosporales</taxon>
        <taxon>Streptomycetaceae</taxon>
        <taxon>Streptomyces</taxon>
    </lineage>
</organism>
<feature type="signal peptide" evidence="1">
    <location>
        <begin position="1"/>
        <end position="27"/>
    </location>
</feature>
<sequence>MRTHTRGLRRRTAMLATAAALALTASGCVTVHGELEVVPAATKTEAGRALRDFTDAYNKADEAYDPALVAGRMTGALAAINQGGLRARQKQSPGGNSRHTPLELRDARFLIPKKAGWPRWFAVDADSNRDADDGGAADSRWLLVFVRGGADQLWEASHLLTLRKADVPDFAVDGEGFVRPAADGGSSLAVAPRRLSADYASYLQNRGRPPVFAPGPDTTQWLAQRTRAAQRVGRTMQYLDQELTGDAFAPVGLVTKDGGAFVFFASRHFEKQTAAPGVPLLDINPDVRALMTGTPKTSLVKERVSSQVALVPKKGAGTVRVAARVQGLVVATGS</sequence>
<reference evidence="3 4" key="1">
    <citation type="submission" date="2024-09" db="EMBL/GenBank/DDBJ databases">
        <authorList>
            <person name="Sun Q."/>
            <person name="Mori K."/>
        </authorList>
    </citation>
    <scope>NUCLEOTIDE SEQUENCE [LARGE SCALE GENOMIC DNA]</scope>
    <source>
        <strain evidence="3 4">JCM 4362</strain>
    </source>
</reference>
<dbReference type="RefSeq" id="WP_345223450.1">
    <property type="nucleotide sequence ID" value="NZ_BAAAXE010000013.1"/>
</dbReference>
<keyword evidence="4" id="KW-1185">Reference proteome</keyword>
<dbReference type="Pfam" id="PF26366">
    <property type="entry name" value="DUF8094"/>
    <property type="match status" value="1"/>
</dbReference>